<dbReference type="Gene3D" id="2.30.140.50">
    <property type="entry name" value="Protein of unknown function DUF2790"/>
    <property type="match status" value="1"/>
</dbReference>
<feature type="chain" id="PRO_5001533182" description="Secreted protein" evidence="1">
    <location>
        <begin position="24"/>
        <end position="85"/>
    </location>
</feature>
<dbReference type="Proteomes" id="UP000025241">
    <property type="component" value="Chromosome I"/>
</dbReference>
<name>A0A024HGP7_PSEKB</name>
<evidence type="ECO:0000256" key="1">
    <source>
        <dbReference type="SAM" id="SignalP"/>
    </source>
</evidence>
<proteinExistence type="predicted"/>
<dbReference type="PATRIC" id="fig|1301098.3.peg.2719"/>
<protein>
    <recommendedName>
        <fullName evidence="4">Secreted protein</fullName>
    </recommendedName>
</protein>
<keyword evidence="1" id="KW-0732">Signal</keyword>
<dbReference type="STRING" id="1301098.PKB_2709"/>
<dbReference type="InterPro" id="IPR021245">
    <property type="entry name" value="DUF2790"/>
</dbReference>
<sequence length="85" mass="9419">MKTHPLKPLLFALSLAAASAAFAAGPTPPVEDYRYGSHPDIAKVLRPADLDFCGIREVEMLYEDHQGQQHLLRYPVWGQNCPDGD</sequence>
<dbReference type="AlphaFoldDB" id="A0A024HGP7"/>
<dbReference type="RefSeq" id="WP_043252419.1">
    <property type="nucleotide sequence ID" value="NZ_HG322950.1"/>
</dbReference>
<reference evidence="2 3" key="1">
    <citation type="submission" date="2013-03" db="EMBL/GenBank/DDBJ databases">
        <authorList>
            <person name="Linke B."/>
        </authorList>
    </citation>
    <scope>NUCLEOTIDE SEQUENCE [LARGE SCALE GENOMIC DNA]</scope>
    <source>
        <strain evidence="2 3">B13</strain>
    </source>
</reference>
<keyword evidence="3" id="KW-1185">Reference proteome</keyword>
<dbReference type="HOGENOM" id="CLU_163360_2_1_6"/>
<reference evidence="2 3" key="2">
    <citation type="submission" date="2014-05" db="EMBL/GenBank/DDBJ databases">
        <title>Genome sequence of the 3-chlorobenzoate degrading bacterium Pseudomonas knackmussii B13 shows multiple evidence for horizontal gene transfer.</title>
        <authorList>
            <person name="Miyazaki R."/>
            <person name="Bertelli C."/>
            <person name="Falquet L."/>
            <person name="Robinson-Rechavi M."/>
            <person name="Gharib W."/>
            <person name="Roy S."/>
            <person name="Van der Meer J.R."/>
        </authorList>
    </citation>
    <scope>NUCLEOTIDE SEQUENCE [LARGE SCALE GENOMIC DNA]</scope>
    <source>
        <strain evidence="2 3">B13</strain>
    </source>
</reference>
<accession>A0A024HGP7</accession>
<dbReference type="EMBL" id="HG322950">
    <property type="protein sequence ID" value="CDF84056.1"/>
    <property type="molecule type" value="Genomic_DNA"/>
</dbReference>
<dbReference type="KEGG" id="pkc:PKB_2709"/>
<organism evidence="2 3">
    <name type="scientific">Pseudomonas knackmussii (strain DSM 6978 / CCUG 54928 / LMG 23759 / B13)</name>
    <dbReference type="NCBI Taxonomy" id="1301098"/>
    <lineage>
        <taxon>Bacteria</taxon>
        <taxon>Pseudomonadati</taxon>
        <taxon>Pseudomonadota</taxon>
        <taxon>Gammaproteobacteria</taxon>
        <taxon>Pseudomonadales</taxon>
        <taxon>Pseudomonadaceae</taxon>
        <taxon>Pseudomonas</taxon>
    </lineage>
</organism>
<evidence type="ECO:0000313" key="3">
    <source>
        <dbReference type="Proteomes" id="UP000025241"/>
    </source>
</evidence>
<evidence type="ECO:0000313" key="2">
    <source>
        <dbReference type="EMBL" id="CDF84056.1"/>
    </source>
</evidence>
<dbReference type="Pfam" id="PF10976">
    <property type="entry name" value="DUF2790"/>
    <property type="match status" value="1"/>
</dbReference>
<feature type="signal peptide" evidence="1">
    <location>
        <begin position="1"/>
        <end position="23"/>
    </location>
</feature>
<gene>
    <name evidence="2" type="ORF">PKB_2709</name>
</gene>
<dbReference type="OrthoDB" id="7029741at2"/>
<evidence type="ECO:0008006" key="4">
    <source>
        <dbReference type="Google" id="ProtNLM"/>
    </source>
</evidence>